<reference evidence="13 14" key="1">
    <citation type="submission" date="2019-07" db="EMBL/GenBank/DDBJ databases">
        <title>Tepidimonas aquatica CLN-1 draft genome.</title>
        <authorList>
            <person name="Da Costa M.S."/>
            <person name="Froufe H.J.C."/>
            <person name="Egas C."/>
            <person name="Albuquerque L."/>
        </authorList>
    </citation>
    <scope>NUCLEOTIDE SEQUENCE [LARGE SCALE GENOMIC DNA]</scope>
    <source>
        <strain evidence="13 14">CLN-1</strain>
    </source>
</reference>
<evidence type="ECO:0000259" key="12">
    <source>
        <dbReference type="Pfam" id="PF04963"/>
    </source>
</evidence>
<sequence>MVTRGTLGLRMAQQLTLTPQLQQSLRLLQLSALELAQEVEQMLADNPLLERADDDVHDAAPSDDAATEAAAPLQDDATEPETAALPHDSDAGDPLDSYSVIEADVPLAEADWSTQLDDDSGGWRADDPADAPAPSPLATEAGPGRDGRWDDDELPSAAERTPQPERLQDHLHTQALALHLTAEERAALHFLIESLNDDGYLDEPLEALAAVLLARGGHDDPEQADALLALLRRALGWLQAMDPPGVGARDLAECLRLQLRQQPDDPATRAALALCAQPLEWIARRDLRRLGSATGLPPEAVRAGLQRLAQLEPKPGRRFADVERLAIVPDVLVTVQGTRFDVQLNPAVQPRLRIHDAYVRALRQHRHGDLQQRLQEARWFIKNLQQRGETLLRVARAIVQQQRSFFLHGEVGMRPLVLRDIATELGLHESTVSRVTTAKYMATPRGTFELKYFFGSALGTDSGDGASSTAVRALIRQMIADEDPAHPLSDAQIAERLKEHGIECARRTVAKYREALRIPTATLRRAR</sequence>
<dbReference type="PANTHER" id="PTHR32248:SF4">
    <property type="entry name" value="RNA POLYMERASE SIGMA-54 FACTOR"/>
    <property type="match status" value="1"/>
</dbReference>
<dbReference type="GO" id="GO:0000428">
    <property type="term" value="C:DNA-directed RNA polymerase complex"/>
    <property type="evidence" value="ECO:0007669"/>
    <property type="project" value="UniProtKB-KW"/>
</dbReference>
<keyword evidence="6 9" id="KW-0731">Sigma factor</keyword>
<dbReference type="InterPro" id="IPR007634">
    <property type="entry name" value="RNA_pol_sigma_54_DNA-bd"/>
</dbReference>
<feature type="region of interest" description="Disordered" evidence="10">
    <location>
        <begin position="55"/>
        <end position="96"/>
    </location>
</feature>
<evidence type="ECO:0000256" key="4">
    <source>
        <dbReference type="ARBA" id="ARBA00022695"/>
    </source>
</evidence>
<dbReference type="Proteomes" id="UP000318554">
    <property type="component" value="Unassembled WGS sequence"/>
</dbReference>
<dbReference type="GO" id="GO:0016779">
    <property type="term" value="F:nucleotidyltransferase activity"/>
    <property type="evidence" value="ECO:0007669"/>
    <property type="project" value="UniProtKB-KW"/>
</dbReference>
<gene>
    <name evidence="13" type="primary">rpoN</name>
    <name evidence="13" type="ORF">Taqua_00771</name>
</gene>
<proteinExistence type="inferred from homology"/>
<dbReference type="InterPro" id="IPR038709">
    <property type="entry name" value="RpoN_core-bd_sf"/>
</dbReference>
<keyword evidence="3 9" id="KW-0808">Transferase</keyword>
<dbReference type="GO" id="GO:0016987">
    <property type="term" value="F:sigma factor activity"/>
    <property type="evidence" value="ECO:0007669"/>
    <property type="project" value="UniProtKB-KW"/>
</dbReference>
<evidence type="ECO:0000256" key="7">
    <source>
        <dbReference type="ARBA" id="ARBA00023125"/>
    </source>
</evidence>
<keyword evidence="7 9" id="KW-0238">DNA-binding</keyword>
<dbReference type="GO" id="GO:0003677">
    <property type="term" value="F:DNA binding"/>
    <property type="evidence" value="ECO:0007669"/>
    <property type="project" value="UniProtKB-KW"/>
</dbReference>
<feature type="domain" description="RNA polymerase sigma factor 54 DNA-binding" evidence="11">
    <location>
        <begin position="370"/>
        <end position="525"/>
    </location>
</feature>
<dbReference type="PANTHER" id="PTHR32248">
    <property type="entry name" value="RNA POLYMERASE SIGMA-54 FACTOR"/>
    <property type="match status" value="1"/>
</dbReference>
<evidence type="ECO:0000256" key="1">
    <source>
        <dbReference type="ARBA" id="ARBA00008798"/>
    </source>
</evidence>
<evidence type="ECO:0000256" key="8">
    <source>
        <dbReference type="ARBA" id="ARBA00023163"/>
    </source>
</evidence>
<evidence type="ECO:0000259" key="11">
    <source>
        <dbReference type="Pfam" id="PF04552"/>
    </source>
</evidence>
<evidence type="ECO:0000256" key="10">
    <source>
        <dbReference type="SAM" id="MobiDB-lite"/>
    </source>
</evidence>
<evidence type="ECO:0000313" key="14">
    <source>
        <dbReference type="Proteomes" id="UP000318554"/>
    </source>
</evidence>
<dbReference type="OrthoDB" id="9814402at2"/>
<keyword evidence="2 9" id="KW-0240">DNA-directed RNA polymerase</keyword>
<dbReference type="InterPro" id="IPR007046">
    <property type="entry name" value="RNA_pol_sigma_54_core-bd"/>
</dbReference>
<dbReference type="InterPro" id="IPR000394">
    <property type="entry name" value="RNA_pol_sigma_54"/>
</dbReference>
<dbReference type="Gene3D" id="1.10.10.1330">
    <property type="entry name" value="RNA polymerase sigma-54 factor, core-binding domain"/>
    <property type="match status" value="1"/>
</dbReference>
<comment type="caution">
    <text evidence="13">The sequence shown here is derived from an EMBL/GenBank/DDBJ whole genome shotgun (WGS) entry which is preliminary data.</text>
</comment>
<dbReference type="RefSeq" id="WP_144324913.1">
    <property type="nucleotide sequence ID" value="NZ_VJNA01000007.1"/>
</dbReference>
<organism evidence="13 14">
    <name type="scientific">Tepidimonas aquatica</name>
    <dbReference type="NCBI Taxonomy" id="247482"/>
    <lineage>
        <taxon>Bacteria</taxon>
        <taxon>Pseudomonadati</taxon>
        <taxon>Pseudomonadota</taxon>
        <taxon>Betaproteobacteria</taxon>
        <taxon>Burkholderiales</taxon>
        <taxon>Tepidimonas</taxon>
    </lineage>
</organism>
<dbReference type="EMBL" id="VJNA01000007">
    <property type="protein sequence ID" value="TSE26297.1"/>
    <property type="molecule type" value="Genomic_DNA"/>
</dbReference>
<keyword evidence="8 9" id="KW-0804">Transcription</keyword>
<evidence type="ECO:0000313" key="13">
    <source>
        <dbReference type="EMBL" id="TSE26297.1"/>
    </source>
</evidence>
<comment type="function">
    <text evidence="9">Sigma factors are initiation factors that promote the attachment of RNA polymerase to specific initiation sites and are then released.</text>
</comment>
<name>A0A554WRU3_9BURK</name>
<keyword evidence="4 9" id="KW-0548">Nucleotidyltransferase</keyword>
<dbReference type="GO" id="GO:0006352">
    <property type="term" value="P:DNA-templated transcription initiation"/>
    <property type="evidence" value="ECO:0007669"/>
    <property type="project" value="InterPro"/>
</dbReference>
<dbReference type="PROSITE" id="PS50044">
    <property type="entry name" value="SIGMA54_3"/>
    <property type="match status" value="1"/>
</dbReference>
<dbReference type="Pfam" id="PF04963">
    <property type="entry name" value="Sigma54_CBD"/>
    <property type="match status" value="1"/>
</dbReference>
<protein>
    <recommendedName>
        <fullName evidence="9">RNA polymerase sigma-54 factor</fullName>
    </recommendedName>
</protein>
<keyword evidence="5 9" id="KW-0805">Transcription regulation</keyword>
<evidence type="ECO:0000256" key="6">
    <source>
        <dbReference type="ARBA" id="ARBA00023082"/>
    </source>
</evidence>
<feature type="compositionally biased region" description="Low complexity" evidence="10">
    <location>
        <begin position="62"/>
        <end position="75"/>
    </location>
</feature>
<dbReference type="PRINTS" id="PR00045">
    <property type="entry name" value="SIGMA54FCT"/>
</dbReference>
<evidence type="ECO:0000256" key="2">
    <source>
        <dbReference type="ARBA" id="ARBA00022478"/>
    </source>
</evidence>
<dbReference type="AlphaFoldDB" id="A0A554WRU3"/>
<dbReference type="PROSITE" id="PS00718">
    <property type="entry name" value="SIGMA54_2"/>
    <property type="match status" value="1"/>
</dbReference>
<accession>A0A554WRU3</accession>
<evidence type="ECO:0000256" key="3">
    <source>
        <dbReference type="ARBA" id="ARBA00022679"/>
    </source>
</evidence>
<evidence type="ECO:0000256" key="5">
    <source>
        <dbReference type="ARBA" id="ARBA00023015"/>
    </source>
</evidence>
<evidence type="ECO:0000256" key="9">
    <source>
        <dbReference type="PIRNR" id="PIRNR000774"/>
    </source>
</evidence>
<dbReference type="Gene3D" id="1.10.10.60">
    <property type="entry name" value="Homeodomain-like"/>
    <property type="match status" value="1"/>
</dbReference>
<feature type="region of interest" description="Disordered" evidence="10">
    <location>
        <begin position="114"/>
        <end position="167"/>
    </location>
</feature>
<dbReference type="PIRSF" id="PIRSF000774">
    <property type="entry name" value="RpoN"/>
    <property type="match status" value="1"/>
</dbReference>
<keyword evidence="14" id="KW-1185">Reference proteome</keyword>
<dbReference type="NCBIfam" id="TIGR02395">
    <property type="entry name" value="rpoN_sigma"/>
    <property type="match status" value="1"/>
</dbReference>
<dbReference type="GO" id="GO:0001216">
    <property type="term" value="F:DNA-binding transcription activator activity"/>
    <property type="evidence" value="ECO:0007669"/>
    <property type="project" value="InterPro"/>
</dbReference>
<dbReference type="Pfam" id="PF04552">
    <property type="entry name" value="Sigma54_DBD"/>
    <property type="match status" value="1"/>
</dbReference>
<comment type="similarity">
    <text evidence="1 9">Belongs to the sigma-54 factor family.</text>
</comment>
<feature type="domain" description="RNA polymerase sigma factor 54 core-binding" evidence="12">
    <location>
        <begin position="159"/>
        <end position="358"/>
    </location>
</feature>
<dbReference type="Pfam" id="PF00309">
    <property type="entry name" value="Sigma54_AID"/>
    <property type="match status" value="1"/>
</dbReference>
<dbReference type="PROSITE" id="PS00717">
    <property type="entry name" value="SIGMA54_1"/>
    <property type="match status" value="1"/>
</dbReference>
<dbReference type="NCBIfam" id="NF009118">
    <property type="entry name" value="PRK12469.1"/>
    <property type="match status" value="1"/>
</dbReference>